<sequence length="256" mass="28542">MTVEHLTTGPHHSVLARAWSVVQMHLVDRRTYLGIPWMIVGFAFVISIIISNIIGFATGQGLGGVEATENQRYSWAVLAPQWYLIVVAVQSIAFGFPFALGFSVTRREFYLGTSLLFVLISAFNSVAFTLLTQIEQLTQGWFMGTYMFNALWFGLSGWYVDLLAFFVMQMLIFFVGASVATIYMRWRMPGMLVFWVSFAFLLLGSVALITYTSSWPMVGSWLVAQGTAGIFAWLLIPTVLAALGGFLALRRATPKN</sequence>
<dbReference type="EMBL" id="BAABCN010000002">
    <property type="protein sequence ID" value="GAA3869665.1"/>
    <property type="molecule type" value="Genomic_DNA"/>
</dbReference>
<feature type="transmembrane region" description="Helical" evidence="1">
    <location>
        <begin position="192"/>
        <end position="210"/>
    </location>
</feature>
<accession>A0ABP7K9A7</accession>
<name>A0ABP7K9A7_9MICO</name>
<evidence type="ECO:0000256" key="1">
    <source>
        <dbReference type="SAM" id="Phobius"/>
    </source>
</evidence>
<protein>
    <recommendedName>
        <fullName evidence="4">ABC transporter permease</fullName>
    </recommendedName>
</protein>
<feature type="transmembrane region" description="Helical" evidence="1">
    <location>
        <begin position="39"/>
        <end position="62"/>
    </location>
</feature>
<keyword evidence="3" id="KW-1185">Reference proteome</keyword>
<organism evidence="2 3">
    <name type="scientific">Leifsonia kafniensis</name>
    <dbReference type="NCBI Taxonomy" id="475957"/>
    <lineage>
        <taxon>Bacteria</taxon>
        <taxon>Bacillati</taxon>
        <taxon>Actinomycetota</taxon>
        <taxon>Actinomycetes</taxon>
        <taxon>Micrococcales</taxon>
        <taxon>Microbacteriaceae</taxon>
        <taxon>Leifsonia</taxon>
    </lineage>
</organism>
<evidence type="ECO:0000313" key="3">
    <source>
        <dbReference type="Proteomes" id="UP001501803"/>
    </source>
</evidence>
<keyword evidence="1" id="KW-1133">Transmembrane helix</keyword>
<reference evidence="3" key="1">
    <citation type="journal article" date="2019" name="Int. J. Syst. Evol. Microbiol.">
        <title>The Global Catalogue of Microorganisms (GCM) 10K type strain sequencing project: providing services to taxonomists for standard genome sequencing and annotation.</title>
        <authorList>
            <consortium name="The Broad Institute Genomics Platform"/>
            <consortium name="The Broad Institute Genome Sequencing Center for Infectious Disease"/>
            <person name="Wu L."/>
            <person name="Ma J."/>
        </authorList>
    </citation>
    <scope>NUCLEOTIDE SEQUENCE [LARGE SCALE GENOMIC DNA]</scope>
    <source>
        <strain evidence="3">JCM 17021</strain>
    </source>
</reference>
<dbReference type="Proteomes" id="UP001501803">
    <property type="component" value="Unassembled WGS sequence"/>
</dbReference>
<gene>
    <name evidence="2" type="ORF">GCM10022381_11170</name>
</gene>
<keyword evidence="1" id="KW-0472">Membrane</keyword>
<feature type="transmembrane region" description="Helical" evidence="1">
    <location>
        <begin position="82"/>
        <end position="102"/>
    </location>
</feature>
<comment type="caution">
    <text evidence="2">The sequence shown here is derived from an EMBL/GenBank/DDBJ whole genome shotgun (WGS) entry which is preliminary data.</text>
</comment>
<feature type="transmembrane region" description="Helical" evidence="1">
    <location>
        <begin position="151"/>
        <end position="180"/>
    </location>
</feature>
<proteinExistence type="predicted"/>
<feature type="transmembrane region" description="Helical" evidence="1">
    <location>
        <begin position="230"/>
        <end position="249"/>
    </location>
</feature>
<keyword evidence="1" id="KW-0812">Transmembrane</keyword>
<evidence type="ECO:0000313" key="2">
    <source>
        <dbReference type="EMBL" id="GAA3869665.1"/>
    </source>
</evidence>
<feature type="transmembrane region" description="Helical" evidence="1">
    <location>
        <begin position="109"/>
        <end position="131"/>
    </location>
</feature>
<evidence type="ECO:0008006" key="4">
    <source>
        <dbReference type="Google" id="ProtNLM"/>
    </source>
</evidence>